<dbReference type="EMBL" id="JADBEF010000001">
    <property type="protein sequence ID" value="MBE1563592.1"/>
    <property type="molecule type" value="Genomic_DNA"/>
</dbReference>
<dbReference type="Gene3D" id="3.10.580.10">
    <property type="entry name" value="CBS-domain"/>
    <property type="match status" value="1"/>
</dbReference>
<gene>
    <name evidence="3" type="ORF">H4W81_006371</name>
</gene>
<evidence type="ECO:0000313" key="3">
    <source>
        <dbReference type="EMBL" id="MBE1563592.1"/>
    </source>
</evidence>
<reference evidence="3 4" key="1">
    <citation type="submission" date="2020-10" db="EMBL/GenBank/DDBJ databases">
        <title>Sequencing the genomes of 1000 actinobacteria strains.</title>
        <authorList>
            <person name="Klenk H.-P."/>
        </authorList>
    </citation>
    <scope>NUCLEOTIDE SEQUENCE [LARGE SCALE GENOMIC DNA]</scope>
    <source>
        <strain evidence="3 4">DSM 43748</strain>
    </source>
</reference>
<comment type="caution">
    <text evidence="3">The sequence shown here is derived from an EMBL/GenBank/DDBJ whole genome shotgun (WGS) entry which is preliminary data.</text>
</comment>
<dbReference type="InterPro" id="IPR046342">
    <property type="entry name" value="CBS_dom_sf"/>
</dbReference>
<keyword evidence="1" id="KW-0129">CBS domain</keyword>
<dbReference type="RefSeq" id="WP_192778140.1">
    <property type="nucleotide sequence ID" value="NZ_BAAASY010000006.1"/>
</dbReference>
<accession>A0ABR9KPZ9</accession>
<evidence type="ECO:0000259" key="2">
    <source>
        <dbReference type="PROSITE" id="PS51371"/>
    </source>
</evidence>
<proteinExistence type="predicted"/>
<evidence type="ECO:0000256" key="1">
    <source>
        <dbReference type="PROSITE-ProRule" id="PRU00703"/>
    </source>
</evidence>
<organism evidence="3 4">
    <name type="scientific">Nonomuraea africana</name>
    <dbReference type="NCBI Taxonomy" id="46171"/>
    <lineage>
        <taxon>Bacteria</taxon>
        <taxon>Bacillati</taxon>
        <taxon>Actinomycetota</taxon>
        <taxon>Actinomycetes</taxon>
        <taxon>Streptosporangiales</taxon>
        <taxon>Streptosporangiaceae</taxon>
        <taxon>Nonomuraea</taxon>
    </lineage>
</organism>
<dbReference type="InterPro" id="IPR000644">
    <property type="entry name" value="CBS_dom"/>
</dbReference>
<dbReference type="SUPFAM" id="SSF54631">
    <property type="entry name" value="CBS-domain pair"/>
    <property type="match status" value="1"/>
</dbReference>
<dbReference type="PROSITE" id="PS51371">
    <property type="entry name" value="CBS"/>
    <property type="match status" value="1"/>
</dbReference>
<keyword evidence="4" id="KW-1185">Reference proteome</keyword>
<dbReference type="Pfam" id="PF00571">
    <property type="entry name" value="CBS"/>
    <property type="match status" value="1"/>
</dbReference>
<sequence length="260" mass="29303">MQIQASGFFRVGQLVPEDQEVLKIPVGTTVESALALMRANDFDQLPVITSEGRVIGAFSYRSLARSLRHVRAADNPLKIAVDDLIEDLQFVRVSQEISSIEEYLEADHAVLVGDEDRLLAVVTSADMMRFLLSRTRPFILIRDIELGIRDVMRSCCTDEELASSVVTGLPSESLKDEANLEDLTLSELLSVLLNPSNYGSFFRFGFGPRRDYVSLTLEPVRDIRNKIVHFRDEVAEDEMQTLAEVVAWLRRKMLTRGVAR</sequence>
<protein>
    <submittedName>
        <fullName evidence="3">CBS domain-containing protein</fullName>
    </submittedName>
</protein>
<evidence type="ECO:0000313" key="4">
    <source>
        <dbReference type="Proteomes" id="UP000661607"/>
    </source>
</evidence>
<name>A0ABR9KPZ9_9ACTN</name>
<dbReference type="Proteomes" id="UP000661607">
    <property type="component" value="Unassembled WGS sequence"/>
</dbReference>
<dbReference type="SMART" id="SM00116">
    <property type="entry name" value="CBS"/>
    <property type="match status" value="2"/>
</dbReference>
<feature type="domain" description="CBS" evidence="2">
    <location>
        <begin position="14"/>
        <end position="77"/>
    </location>
</feature>